<gene>
    <name evidence="5" type="ORF">IAB77_00205</name>
</gene>
<dbReference type="Pfam" id="PF00106">
    <property type="entry name" value="adh_short"/>
    <property type="match status" value="1"/>
</dbReference>
<dbReference type="InterPro" id="IPR057326">
    <property type="entry name" value="KR_dom"/>
</dbReference>
<dbReference type="Gene3D" id="3.40.50.720">
    <property type="entry name" value="NAD(P)-binding Rossmann-like Domain"/>
    <property type="match status" value="1"/>
</dbReference>
<dbReference type="SMART" id="SM00822">
    <property type="entry name" value="PKS_KR"/>
    <property type="match status" value="1"/>
</dbReference>
<dbReference type="PRINTS" id="PR00081">
    <property type="entry name" value="GDHRDH"/>
</dbReference>
<proteinExistence type="inferred from homology"/>
<accession>A0A9D1CRD1</accession>
<sequence>MVEVAIVTGGSGGIGRCTAARLAAAGCRVYEFSRHERPQEGVSHIGADMTDENQVRAAVVEVLRREGRIDILVCNAGFGISGAAELTSGADSHAQLELNLFGTDNACRAVIPAMREQGGGRIVCMSSIAGILPIPFQLWYSVSKAAINAYVLALQNEVRPFGISVCAVMPGDIRSGFTSARKKTAEEGAYGGRVARSVARMERDEENGMTAEAASAYIAKLALRRSGSPLKALGVPYKAAAMAAKLLPRRLSNYIIG</sequence>
<dbReference type="PANTHER" id="PTHR44169:SF6">
    <property type="entry name" value="NADPH-DEPENDENT 1-ACYLDIHYDROXYACETONE PHOSPHATE REDUCTASE"/>
    <property type="match status" value="1"/>
</dbReference>
<evidence type="ECO:0000256" key="1">
    <source>
        <dbReference type="ARBA" id="ARBA00006484"/>
    </source>
</evidence>
<dbReference type="AlphaFoldDB" id="A0A9D1CRD1"/>
<organism evidence="5 6">
    <name type="scientific">Candidatus Scatomorpha intestinavium</name>
    <dbReference type="NCBI Taxonomy" id="2840922"/>
    <lineage>
        <taxon>Bacteria</taxon>
        <taxon>Bacillati</taxon>
        <taxon>Bacillota</taxon>
        <taxon>Clostridia</taxon>
        <taxon>Eubacteriales</taxon>
        <taxon>Candidatus Scatomorpha</taxon>
    </lineage>
</organism>
<comment type="caution">
    <text evidence="5">The sequence shown here is derived from an EMBL/GenBank/DDBJ whole genome shotgun (WGS) entry which is preliminary data.</text>
</comment>
<feature type="non-terminal residue" evidence="5">
    <location>
        <position position="257"/>
    </location>
</feature>
<dbReference type="Proteomes" id="UP000824262">
    <property type="component" value="Unassembled WGS sequence"/>
</dbReference>
<dbReference type="PROSITE" id="PS00061">
    <property type="entry name" value="ADH_SHORT"/>
    <property type="match status" value="1"/>
</dbReference>
<protein>
    <submittedName>
        <fullName evidence="5">SDR family NAD(P)-dependent oxidoreductase</fullName>
    </submittedName>
</protein>
<evidence type="ECO:0000313" key="5">
    <source>
        <dbReference type="EMBL" id="HIQ77662.1"/>
    </source>
</evidence>
<reference evidence="5" key="1">
    <citation type="submission" date="2020-10" db="EMBL/GenBank/DDBJ databases">
        <authorList>
            <person name="Gilroy R."/>
        </authorList>
    </citation>
    <scope>NUCLEOTIDE SEQUENCE</scope>
    <source>
        <strain evidence="5">ChiBcolR7-354</strain>
    </source>
</reference>
<dbReference type="PRINTS" id="PR00080">
    <property type="entry name" value="SDRFAMILY"/>
</dbReference>
<keyword evidence="2" id="KW-0560">Oxidoreductase</keyword>
<evidence type="ECO:0000313" key="6">
    <source>
        <dbReference type="Proteomes" id="UP000824262"/>
    </source>
</evidence>
<dbReference type="InterPro" id="IPR036291">
    <property type="entry name" value="NAD(P)-bd_dom_sf"/>
</dbReference>
<evidence type="ECO:0000256" key="3">
    <source>
        <dbReference type="RuleBase" id="RU000363"/>
    </source>
</evidence>
<dbReference type="GO" id="GO:0016491">
    <property type="term" value="F:oxidoreductase activity"/>
    <property type="evidence" value="ECO:0007669"/>
    <property type="project" value="UniProtKB-KW"/>
</dbReference>
<dbReference type="InterPro" id="IPR002347">
    <property type="entry name" value="SDR_fam"/>
</dbReference>
<evidence type="ECO:0000256" key="2">
    <source>
        <dbReference type="ARBA" id="ARBA00023002"/>
    </source>
</evidence>
<comment type="similarity">
    <text evidence="1 3">Belongs to the short-chain dehydrogenases/reductases (SDR) family.</text>
</comment>
<dbReference type="SUPFAM" id="SSF51735">
    <property type="entry name" value="NAD(P)-binding Rossmann-fold domains"/>
    <property type="match status" value="1"/>
</dbReference>
<feature type="domain" description="Ketoreductase" evidence="4">
    <location>
        <begin position="3"/>
        <end position="173"/>
    </location>
</feature>
<reference evidence="5" key="2">
    <citation type="journal article" date="2021" name="PeerJ">
        <title>Extensive microbial diversity within the chicken gut microbiome revealed by metagenomics and culture.</title>
        <authorList>
            <person name="Gilroy R."/>
            <person name="Ravi A."/>
            <person name="Getino M."/>
            <person name="Pursley I."/>
            <person name="Horton D.L."/>
            <person name="Alikhan N.F."/>
            <person name="Baker D."/>
            <person name="Gharbi K."/>
            <person name="Hall N."/>
            <person name="Watson M."/>
            <person name="Adriaenssens E.M."/>
            <person name="Foster-Nyarko E."/>
            <person name="Jarju S."/>
            <person name="Secka A."/>
            <person name="Antonio M."/>
            <person name="Oren A."/>
            <person name="Chaudhuri R.R."/>
            <person name="La Ragione R."/>
            <person name="Hildebrand F."/>
            <person name="Pallen M.J."/>
        </authorList>
    </citation>
    <scope>NUCLEOTIDE SEQUENCE</scope>
    <source>
        <strain evidence="5">ChiBcolR7-354</strain>
    </source>
</reference>
<dbReference type="EMBL" id="DVGA01000003">
    <property type="protein sequence ID" value="HIQ77662.1"/>
    <property type="molecule type" value="Genomic_DNA"/>
</dbReference>
<dbReference type="InterPro" id="IPR020904">
    <property type="entry name" value="Sc_DH/Rdtase_CS"/>
</dbReference>
<name>A0A9D1CRD1_9FIRM</name>
<evidence type="ECO:0000259" key="4">
    <source>
        <dbReference type="SMART" id="SM00822"/>
    </source>
</evidence>
<dbReference type="PANTHER" id="PTHR44169">
    <property type="entry name" value="NADPH-DEPENDENT 1-ACYLDIHYDROXYACETONE PHOSPHATE REDUCTASE"/>
    <property type="match status" value="1"/>
</dbReference>